<reference evidence="1" key="1">
    <citation type="submission" date="2005-05" db="EMBL/GenBank/DDBJ databases">
        <authorList>
            <person name="Stapleton M."/>
            <person name="Carlson J."/>
            <person name="Chavez C."/>
            <person name="Frise E."/>
            <person name="George R."/>
            <person name="Pacleb J."/>
            <person name="Park S."/>
            <person name="Wan K."/>
            <person name="Yu C."/>
            <person name="Celniker S."/>
        </authorList>
    </citation>
    <scope>NUCLEOTIDE SEQUENCE</scope>
</reference>
<dbReference type="AlphaFoldDB" id="Q4V564"/>
<evidence type="ECO:0000313" key="1">
    <source>
        <dbReference type="EMBL" id="AAY55208.1"/>
    </source>
</evidence>
<protein>
    <submittedName>
        <fullName evidence="1">IP13547p</fullName>
    </submittedName>
</protein>
<sequence length="110" mass="12188">MALYFGSAFDASVMKAAQSGECPTDMAESISRSCVIYIPDIPMSTVLSIICSWMVSTTPRVFDRVGVSVISIEKFSRLDIIVSRRNSTPSQRNWPIPEESKVRIRKINGG</sequence>
<accession>Q4V564</accession>
<name>Q4V564_DROME</name>
<dbReference type="EMBL" id="BT022792">
    <property type="protein sequence ID" value="AAY55208.1"/>
    <property type="molecule type" value="mRNA"/>
</dbReference>
<organism evidence="1">
    <name type="scientific">Drosophila melanogaster</name>
    <name type="common">Fruit fly</name>
    <dbReference type="NCBI Taxonomy" id="7227"/>
    <lineage>
        <taxon>Eukaryota</taxon>
        <taxon>Metazoa</taxon>
        <taxon>Ecdysozoa</taxon>
        <taxon>Arthropoda</taxon>
        <taxon>Hexapoda</taxon>
        <taxon>Insecta</taxon>
        <taxon>Pterygota</taxon>
        <taxon>Neoptera</taxon>
        <taxon>Endopterygota</taxon>
        <taxon>Diptera</taxon>
        <taxon>Brachycera</taxon>
        <taxon>Muscomorpha</taxon>
        <taxon>Ephydroidea</taxon>
        <taxon>Drosophilidae</taxon>
        <taxon>Drosophila</taxon>
        <taxon>Sophophora</taxon>
    </lineage>
</organism>
<proteinExistence type="evidence at transcript level"/>